<reference evidence="2" key="1">
    <citation type="submission" date="2014-09" db="EMBL/GenBank/DDBJ databases">
        <authorList>
            <person name="Magalhaes I.L.F."/>
            <person name="Oliveira U."/>
            <person name="Santos F.R."/>
            <person name="Vidigal T.H.D.A."/>
            <person name="Brescovit A.D."/>
            <person name="Santos A.J."/>
        </authorList>
    </citation>
    <scope>NUCLEOTIDE SEQUENCE</scope>
    <source>
        <tissue evidence="2">Shoot tissue taken approximately 20 cm above the soil surface</tissue>
    </source>
</reference>
<feature type="region of interest" description="Disordered" evidence="1">
    <location>
        <begin position="19"/>
        <end position="45"/>
    </location>
</feature>
<feature type="compositionally biased region" description="Low complexity" evidence="1">
    <location>
        <begin position="27"/>
        <end position="38"/>
    </location>
</feature>
<accession>A0A0A9GKN0</accession>
<organism evidence="2">
    <name type="scientific">Arundo donax</name>
    <name type="common">Giant reed</name>
    <name type="synonym">Donax arundinaceus</name>
    <dbReference type="NCBI Taxonomy" id="35708"/>
    <lineage>
        <taxon>Eukaryota</taxon>
        <taxon>Viridiplantae</taxon>
        <taxon>Streptophyta</taxon>
        <taxon>Embryophyta</taxon>
        <taxon>Tracheophyta</taxon>
        <taxon>Spermatophyta</taxon>
        <taxon>Magnoliopsida</taxon>
        <taxon>Liliopsida</taxon>
        <taxon>Poales</taxon>
        <taxon>Poaceae</taxon>
        <taxon>PACMAD clade</taxon>
        <taxon>Arundinoideae</taxon>
        <taxon>Arundineae</taxon>
        <taxon>Arundo</taxon>
    </lineage>
</organism>
<reference evidence="2" key="2">
    <citation type="journal article" date="2015" name="Data Brief">
        <title>Shoot transcriptome of the giant reed, Arundo donax.</title>
        <authorList>
            <person name="Barrero R.A."/>
            <person name="Guerrero F.D."/>
            <person name="Moolhuijzen P."/>
            <person name="Goolsby J.A."/>
            <person name="Tidwell J."/>
            <person name="Bellgard S.E."/>
            <person name="Bellgard M.I."/>
        </authorList>
    </citation>
    <scope>NUCLEOTIDE SEQUENCE</scope>
    <source>
        <tissue evidence="2">Shoot tissue taken approximately 20 cm above the soil surface</tissue>
    </source>
</reference>
<name>A0A0A9GKN0_ARUDO</name>
<dbReference type="EMBL" id="GBRH01173912">
    <property type="protein sequence ID" value="JAE23984.1"/>
    <property type="molecule type" value="Transcribed_RNA"/>
</dbReference>
<evidence type="ECO:0000313" key="2">
    <source>
        <dbReference type="EMBL" id="JAE23984.1"/>
    </source>
</evidence>
<sequence length="45" mass="4170">MVLAGNCADDATAVLGTAARAGGGRPAGQQQQGQVGSAEAVSAVG</sequence>
<proteinExistence type="predicted"/>
<evidence type="ECO:0000256" key="1">
    <source>
        <dbReference type="SAM" id="MobiDB-lite"/>
    </source>
</evidence>
<dbReference type="AlphaFoldDB" id="A0A0A9GKN0"/>
<protein>
    <submittedName>
        <fullName evidence="2">Uncharacterized protein</fullName>
    </submittedName>
</protein>